<dbReference type="AlphaFoldDB" id="A0A411WXT1"/>
<dbReference type="SUPFAM" id="SSF55008">
    <property type="entry name" value="HMA, heavy metal-associated domain"/>
    <property type="match status" value="1"/>
</dbReference>
<evidence type="ECO:0000313" key="3">
    <source>
        <dbReference type="Proteomes" id="UP000292307"/>
    </source>
</evidence>
<proteinExistence type="predicted"/>
<dbReference type="GO" id="GO:0046872">
    <property type="term" value="F:metal ion binding"/>
    <property type="evidence" value="ECO:0007669"/>
    <property type="project" value="InterPro"/>
</dbReference>
<keyword evidence="3" id="KW-1185">Reference proteome</keyword>
<reference evidence="1" key="3">
    <citation type="submission" date="2022-12" db="EMBL/GenBank/DDBJ databases">
        <authorList>
            <person name="Sun Q."/>
            <person name="Kim S."/>
        </authorList>
    </citation>
    <scope>NUCLEOTIDE SEQUENCE</scope>
    <source>
        <strain evidence="1">KCTC 12343</strain>
    </source>
</reference>
<evidence type="ECO:0000313" key="1">
    <source>
        <dbReference type="EMBL" id="GGY35244.1"/>
    </source>
</evidence>
<protein>
    <submittedName>
        <fullName evidence="2">Cation transporter</fullName>
    </submittedName>
</protein>
<dbReference type="Proteomes" id="UP000292307">
    <property type="component" value="Chromosome"/>
</dbReference>
<reference evidence="2 3" key="2">
    <citation type="submission" date="2019-02" db="EMBL/GenBank/DDBJ databases">
        <title>Draft Genome Sequences of Six Type Strains of the Genus Massilia.</title>
        <authorList>
            <person name="Miess H."/>
            <person name="Frediansyhah A."/>
            <person name="Gross H."/>
        </authorList>
    </citation>
    <scope>NUCLEOTIDE SEQUENCE [LARGE SCALE GENOMIC DNA]</scope>
    <source>
        <strain evidence="2 3">DSM 17472</strain>
    </source>
</reference>
<name>A0A411WXT1_9BURK</name>
<dbReference type="InterPro" id="IPR036163">
    <property type="entry name" value="HMA_dom_sf"/>
</dbReference>
<dbReference type="RefSeq" id="WP_131145625.1">
    <property type="nucleotide sequence ID" value="NZ_BMWV01000003.1"/>
</dbReference>
<dbReference type="Proteomes" id="UP000628442">
    <property type="component" value="Unassembled WGS sequence"/>
</dbReference>
<accession>A0A411WXT1</accession>
<dbReference type="EMBL" id="BMWV01000003">
    <property type="protein sequence ID" value="GGY35244.1"/>
    <property type="molecule type" value="Genomic_DNA"/>
</dbReference>
<dbReference type="Gene3D" id="3.30.70.100">
    <property type="match status" value="1"/>
</dbReference>
<sequence>MATTELMLHTAPDSTTTDTIASAITAALGNARGVLAVRLATATGVVSIDYDGEATSPGRLQAALRTQGVPATLAAGTPAGGCCGGCCS</sequence>
<gene>
    <name evidence="2" type="ORF">EYF70_12065</name>
    <name evidence="1" type="ORF">GCM10007387_16530</name>
</gene>
<reference evidence="1" key="1">
    <citation type="journal article" date="2014" name="Int. J. Syst. Evol. Microbiol.">
        <title>Complete genome sequence of Corynebacterium casei LMG S-19264T (=DSM 44701T), isolated from a smear-ripened cheese.</title>
        <authorList>
            <consortium name="US DOE Joint Genome Institute (JGI-PGF)"/>
            <person name="Walter F."/>
            <person name="Albersmeier A."/>
            <person name="Kalinowski J."/>
            <person name="Ruckert C."/>
        </authorList>
    </citation>
    <scope>NUCLEOTIDE SEQUENCE</scope>
    <source>
        <strain evidence="1">KCTC 12343</strain>
    </source>
</reference>
<dbReference type="EMBL" id="CP036401">
    <property type="protein sequence ID" value="QBI01504.1"/>
    <property type="molecule type" value="Genomic_DNA"/>
</dbReference>
<evidence type="ECO:0000313" key="4">
    <source>
        <dbReference type="Proteomes" id="UP000628442"/>
    </source>
</evidence>
<organism evidence="1 4">
    <name type="scientific">Pseudoduganella albidiflava</name>
    <dbReference type="NCBI Taxonomy" id="321983"/>
    <lineage>
        <taxon>Bacteria</taxon>
        <taxon>Pseudomonadati</taxon>
        <taxon>Pseudomonadota</taxon>
        <taxon>Betaproteobacteria</taxon>
        <taxon>Burkholderiales</taxon>
        <taxon>Oxalobacteraceae</taxon>
        <taxon>Telluria group</taxon>
        <taxon>Pseudoduganella</taxon>
    </lineage>
</organism>
<dbReference type="OrthoDB" id="9966176at2"/>
<evidence type="ECO:0000313" key="2">
    <source>
        <dbReference type="EMBL" id="QBI01504.1"/>
    </source>
</evidence>